<accession>A0A067Q082</accession>
<dbReference type="GO" id="GO:0005739">
    <property type="term" value="C:mitochondrion"/>
    <property type="evidence" value="ECO:0007669"/>
    <property type="project" value="UniProtKB-SubCell"/>
</dbReference>
<dbReference type="EMBL" id="KL197715">
    <property type="protein sequence ID" value="KDQ59555.1"/>
    <property type="molecule type" value="Genomic_DNA"/>
</dbReference>
<gene>
    <name evidence="6" type="ORF">JAAARDRAFT_127057</name>
</gene>
<dbReference type="PANTHER" id="PTHR21013">
    <property type="entry name" value="ATP SYNTHASE MITOCHONDRIAL F1 COMPLEX ASSEMBLY FACTOR 2/ATP12 PROTEIN, MITOCHONDRIAL PRECURSOR"/>
    <property type="match status" value="1"/>
</dbReference>
<organism evidence="6 7">
    <name type="scientific">Jaapia argillacea MUCL 33604</name>
    <dbReference type="NCBI Taxonomy" id="933084"/>
    <lineage>
        <taxon>Eukaryota</taxon>
        <taxon>Fungi</taxon>
        <taxon>Dikarya</taxon>
        <taxon>Basidiomycota</taxon>
        <taxon>Agaricomycotina</taxon>
        <taxon>Agaricomycetes</taxon>
        <taxon>Agaricomycetidae</taxon>
        <taxon>Jaapiales</taxon>
        <taxon>Jaapiaceae</taxon>
        <taxon>Jaapia</taxon>
    </lineage>
</organism>
<dbReference type="GO" id="GO:0033615">
    <property type="term" value="P:mitochondrial proton-transporting ATP synthase complex assembly"/>
    <property type="evidence" value="ECO:0007669"/>
    <property type="project" value="TreeGrafter"/>
</dbReference>
<evidence type="ECO:0000256" key="4">
    <source>
        <dbReference type="ARBA" id="ARBA00023128"/>
    </source>
</evidence>
<keyword evidence="4" id="KW-0496">Mitochondrion</keyword>
<protein>
    <recommendedName>
        <fullName evidence="8">ATP12-domain-containing protein</fullName>
    </recommendedName>
</protein>
<dbReference type="InterPro" id="IPR011419">
    <property type="entry name" value="ATP12_ATP_synth-F1-assembly"/>
</dbReference>
<dbReference type="HOGENOM" id="CLU_047893_1_0_1"/>
<name>A0A067Q082_9AGAM</name>
<evidence type="ECO:0000313" key="6">
    <source>
        <dbReference type="EMBL" id="KDQ59555.1"/>
    </source>
</evidence>
<evidence type="ECO:0008006" key="8">
    <source>
        <dbReference type="Google" id="ProtNLM"/>
    </source>
</evidence>
<evidence type="ECO:0000256" key="1">
    <source>
        <dbReference type="ARBA" id="ARBA00004173"/>
    </source>
</evidence>
<dbReference type="AlphaFoldDB" id="A0A067Q082"/>
<dbReference type="InParanoid" id="A0A067Q082"/>
<evidence type="ECO:0000256" key="3">
    <source>
        <dbReference type="ARBA" id="ARBA00022946"/>
    </source>
</evidence>
<sequence>MYALNAGAQATLKRFWKTVSIEPHPSSPGSRLSITLDSKPLKTPSGNLLLVPKEKRLVATLVAAEWENQRVVLKAHALPMTSITARAVDAAKEPKTRAEIHSALIKYLETDTICFHQLDPPSLVTLQQTHWDPLLDWARSTYNVPINTYFSVLSSSQPAETNERLSQELQGLDAWELAAMERATYTTKSFLIALALVKKHINAEQAALAAQVEVNSQIEKWGEVEDSHDVDYHDVRRQLGSAACLLSSV</sequence>
<comment type="similarity">
    <text evidence="2">Belongs to the ATP12 family.</text>
</comment>
<evidence type="ECO:0000256" key="5">
    <source>
        <dbReference type="ARBA" id="ARBA00023186"/>
    </source>
</evidence>
<dbReference type="FunCoup" id="A0A067Q082">
    <property type="interactions" value="352"/>
</dbReference>
<keyword evidence="5" id="KW-0143">Chaperone</keyword>
<evidence type="ECO:0000313" key="7">
    <source>
        <dbReference type="Proteomes" id="UP000027265"/>
    </source>
</evidence>
<proteinExistence type="inferred from homology"/>
<dbReference type="InterPro" id="IPR042272">
    <property type="entry name" value="ATP12_ATP_synth-F1-assembly_N"/>
</dbReference>
<dbReference type="InterPro" id="IPR023335">
    <property type="entry name" value="ATP12_ortho_dom_sf"/>
</dbReference>
<comment type="subcellular location">
    <subcellularLocation>
        <location evidence="1">Mitochondrion</location>
    </subcellularLocation>
</comment>
<dbReference type="SUPFAM" id="SSF160909">
    <property type="entry name" value="ATP12-like"/>
    <property type="match status" value="1"/>
</dbReference>
<dbReference type="PANTHER" id="PTHR21013:SF10">
    <property type="entry name" value="ATP SYNTHASE MITOCHONDRIAL F1 COMPLEX ASSEMBLY FACTOR 2"/>
    <property type="match status" value="1"/>
</dbReference>
<reference evidence="7" key="1">
    <citation type="journal article" date="2014" name="Proc. Natl. Acad. Sci. U.S.A.">
        <title>Extensive sampling of basidiomycete genomes demonstrates inadequacy of the white-rot/brown-rot paradigm for wood decay fungi.</title>
        <authorList>
            <person name="Riley R."/>
            <person name="Salamov A.A."/>
            <person name="Brown D.W."/>
            <person name="Nagy L.G."/>
            <person name="Floudas D."/>
            <person name="Held B.W."/>
            <person name="Levasseur A."/>
            <person name="Lombard V."/>
            <person name="Morin E."/>
            <person name="Otillar R."/>
            <person name="Lindquist E.A."/>
            <person name="Sun H."/>
            <person name="LaButti K.M."/>
            <person name="Schmutz J."/>
            <person name="Jabbour D."/>
            <person name="Luo H."/>
            <person name="Baker S.E."/>
            <person name="Pisabarro A.G."/>
            <person name="Walton J.D."/>
            <person name="Blanchette R.A."/>
            <person name="Henrissat B."/>
            <person name="Martin F."/>
            <person name="Cullen D."/>
            <person name="Hibbett D.S."/>
            <person name="Grigoriev I.V."/>
        </authorList>
    </citation>
    <scope>NUCLEOTIDE SEQUENCE [LARGE SCALE GENOMIC DNA]</scope>
    <source>
        <strain evidence="7">MUCL 33604</strain>
    </source>
</reference>
<dbReference type="Gene3D" id="1.10.3580.10">
    <property type="entry name" value="ATP12 ATPase"/>
    <property type="match status" value="1"/>
</dbReference>
<keyword evidence="7" id="KW-1185">Reference proteome</keyword>
<evidence type="ECO:0000256" key="2">
    <source>
        <dbReference type="ARBA" id="ARBA00008231"/>
    </source>
</evidence>
<dbReference type="Proteomes" id="UP000027265">
    <property type="component" value="Unassembled WGS sequence"/>
</dbReference>
<dbReference type="Gene3D" id="3.30.2180.10">
    <property type="entry name" value="ATP12-like"/>
    <property type="match status" value="1"/>
</dbReference>
<dbReference type="OrthoDB" id="5673at2759"/>
<dbReference type="STRING" id="933084.A0A067Q082"/>
<keyword evidence="3" id="KW-0809">Transit peptide</keyword>
<dbReference type="Pfam" id="PF07542">
    <property type="entry name" value="ATP12"/>
    <property type="match status" value="1"/>
</dbReference>